<proteinExistence type="predicted"/>
<dbReference type="Proteomes" id="UP001482513">
    <property type="component" value="Unassembled WGS sequence"/>
</dbReference>
<feature type="transmembrane region" description="Helical" evidence="1">
    <location>
        <begin position="6"/>
        <end position="23"/>
    </location>
</feature>
<evidence type="ECO:0000256" key="1">
    <source>
        <dbReference type="SAM" id="Phobius"/>
    </source>
</evidence>
<dbReference type="EMBL" id="JAMPKX010000007">
    <property type="protein sequence ID" value="MEP0948334.1"/>
    <property type="molecule type" value="Genomic_DNA"/>
</dbReference>
<dbReference type="PANTHER" id="PTHR43646:SF3">
    <property type="entry name" value="SLR1566 PROTEIN"/>
    <property type="match status" value="1"/>
</dbReference>
<gene>
    <name evidence="3" type="ORF">NC992_15730</name>
</gene>
<keyword evidence="4" id="KW-1185">Reference proteome</keyword>
<dbReference type="RefSeq" id="WP_190703759.1">
    <property type="nucleotide sequence ID" value="NZ_JAMPKX010000007.1"/>
</dbReference>
<dbReference type="InterPro" id="IPR029044">
    <property type="entry name" value="Nucleotide-diphossugar_trans"/>
</dbReference>
<evidence type="ECO:0000313" key="3">
    <source>
        <dbReference type="EMBL" id="MEP0948334.1"/>
    </source>
</evidence>
<dbReference type="Gene3D" id="3.90.550.10">
    <property type="entry name" value="Spore Coat Polysaccharide Biosynthesis Protein SpsA, Chain A"/>
    <property type="match status" value="1"/>
</dbReference>
<dbReference type="NCBIfam" id="TIGR03469">
    <property type="entry name" value="HpnB"/>
    <property type="match status" value="1"/>
</dbReference>
<name>A0ABV0K6Q3_9CYAN</name>
<accession>A0ABV0K6Q3</accession>
<feature type="transmembrane region" description="Helical" evidence="1">
    <location>
        <begin position="292"/>
        <end position="315"/>
    </location>
</feature>
<feature type="transmembrane region" description="Helical" evidence="1">
    <location>
        <begin position="345"/>
        <end position="364"/>
    </location>
</feature>
<keyword evidence="1" id="KW-0812">Transmembrane</keyword>
<evidence type="ECO:0000259" key="2">
    <source>
        <dbReference type="Pfam" id="PF00535"/>
    </source>
</evidence>
<comment type="caution">
    <text evidence="3">The sequence shown here is derived from an EMBL/GenBank/DDBJ whole genome shotgun (WGS) entry which is preliminary data.</text>
</comment>
<reference evidence="3 4" key="1">
    <citation type="submission" date="2022-04" db="EMBL/GenBank/DDBJ databases">
        <title>Positive selection, recombination, and allopatry shape intraspecific diversity of widespread and dominant cyanobacteria.</title>
        <authorList>
            <person name="Wei J."/>
            <person name="Shu W."/>
            <person name="Hu C."/>
        </authorList>
    </citation>
    <scope>NUCLEOTIDE SEQUENCE [LARGE SCALE GENOMIC DNA]</scope>
    <source>
        <strain evidence="3 4">DQ-A4</strain>
    </source>
</reference>
<dbReference type="InterPro" id="IPR001173">
    <property type="entry name" value="Glyco_trans_2-like"/>
</dbReference>
<feature type="transmembrane region" description="Helical" evidence="1">
    <location>
        <begin position="182"/>
        <end position="199"/>
    </location>
</feature>
<dbReference type="InterPro" id="IPR017832">
    <property type="entry name" value="Glyco_trans_2_hopen-assoc_HpnB"/>
</dbReference>
<feature type="domain" description="Glycosyltransferase 2-like" evidence="2">
    <location>
        <begin position="49"/>
        <end position="228"/>
    </location>
</feature>
<sequence length="390" mass="42792">MAILALSLTSLALLIWIGMLLFWGQFWRADQRLDAESLVSLATWPQVAVVIPARNEADLIGVAVRSHLTQTYPGNLQVVLVDDQSTDGTAAVARESATAVNQCDRLTVLSGAALPAGWTGKLWAMEQGFRYLASQPTPPDYVLFTDADIEHDAASLQQLVTKAEGDRLDLVSLMVQLRCESFWERLLIPAFIFFFQLLYPFPWVNNPKKQTAAAAGGCALIRFSALQRINGLQAIRQALIDDCALGAAVKANGPIWLGLSTTIHSLRPYPDLHSIWTMITRSAYTQLNYSPWLLIGTVFGMLLVYLVAPLGVVLGLIWSDPVLALMGLAGWLLMALAYWPTLKLYGGQRLLALALPLIALLYTLMTLDSARRHWGGQGGAWKGRVYSDLG</sequence>
<evidence type="ECO:0000313" key="4">
    <source>
        <dbReference type="Proteomes" id="UP001482513"/>
    </source>
</evidence>
<organism evidence="3 4">
    <name type="scientific">Leptolyngbya subtilissima DQ-A4</name>
    <dbReference type="NCBI Taxonomy" id="2933933"/>
    <lineage>
        <taxon>Bacteria</taxon>
        <taxon>Bacillati</taxon>
        <taxon>Cyanobacteriota</taxon>
        <taxon>Cyanophyceae</taxon>
        <taxon>Leptolyngbyales</taxon>
        <taxon>Leptolyngbyaceae</taxon>
        <taxon>Leptolyngbya group</taxon>
        <taxon>Leptolyngbya</taxon>
    </lineage>
</organism>
<feature type="transmembrane region" description="Helical" evidence="1">
    <location>
        <begin position="322"/>
        <end position="339"/>
    </location>
</feature>
<dbReference type="SUPFAM" id="SSF53448">
    <property type="entry name" value="Nucleotide-diphospho-sugar transferases"/>
    <property type="match status" value="1"/>
</dbReference>
<dbReference type="Pfam" id="PF00535">
    <property type="entry name" value="Glycos_transf_2"/>
    <property type="match status" value="1"/>
</dbReference>
<keyword evidence="1" id="KW-1133">Transmembrane helix</keyword>
<dbReference type="PANTHER" id="PTHR43646">
    <property type="entry name" value="GLYCOSYLTRANSFERASE"/>
    <property type="match status" value="1"/>
</dbReference>
<keyword evidence="1" id="KW-0472">Membrane</keyword>
<protein>
    <submittedName>
        <fullName evidence="3">Glycosyltransferase</fullName>
    </submittedName>
</protein>